<feature type="domain" description="Prenyltransferase alpha-alpha toroid" evidence="8">
    <location>
        <begin position="13"/>
        <end position="201"/>
    </location>
</feature>
<dbReference type="PANTHER" id="PTHR11774:SF4">
    <property type="entry name" value="GERANYLGERANYL TRANSFERASE TYPE-1 SUBUNIT BETA"/>
    <property type="match status" value="1"/>
</dbReference>
<evidence type="ECO:0000256" key="3">
    <source>
        <dbReference type="ARBA" id="ARBA00022602"/>
    </source>
</evidence>
<dbReference type="Pfam" id="PF00432">
    <property type="entry name" value="Prenyltrans"/>
    <property type="match status" value="2"/>
</dbReference>
<keyword evidence="10" id="KW-1185">Reference proteome</keyword>
<name>A0A6H0XZF9_9PEZI</name>
<evidence type="ECO:0000256" key="5">
    <source>
        <dbReference type="ARBA" id="ARBA00022723"/>
    </source>
</evidence>
<dbReference type="GO" id="GO:0005953">
    <property type="term" value="C:CAAX-protein geranylgeranyltransferase complex"/>
    <property type="evidence" value="ECO:0007669"/>
    <property type="project" value="TreeGrafter"/>
</dbReference>
<keyword evidence="4" id="KW-0808">Transferase</keyword>
<proteinExistence type="inferred from homology"/>
<protein>
    <recommendedName>
        <fullName evidence="8">Prenyltransferase alpha-alpha toroid domain-containing protein</fullName>
    </recommendedName>
</protein>
<dbReference type="InterPro" id="IPR008930">
    <property type="entry name" value="Terpenoid_cyclase/PrenylTrfase"/>
</dbReference>
<comment type="similarity">
    <text evidence="2">Belongs to the protein prenyltransferase subunit beta family.</text>
</comment>
<evidence type="ECO:0000256" key="7">
    <source>
        <dbReference type="ARBA" id="ARBA00022833"/>
    </source>
</evidence>
<dbReference type="Proteomes" id="UP000503462">
    <property type="component" value="Chromosome 4"/>
</dbReference>
<evidence type="ECO:0000256" key="2">
    <source>
        <dbReference type="ARBA" id="ARBA00010497"/>
    </source>
</evidence>
<dbReference type="InterPro" id="IPR001330">
    <property type="entry name" value="Prenyltrans"/>
</dbReference>
<evidence type="ECO:0000313" key="9">
    <source>
        <dbReference type="EMBL" id="QIX00055.1"/>
    </source>
</evidence>
<evidence type="ECO:0000313" key="10">
    <source>
        <dbReference type="Proteomes" id="UP000503462"/>
    </source>
</evidence>
<feature type="domain" description="Prenyltransferase alpha-alpha toroid" evidence="8">
    <location>
        <begin position="207"/>
        <end position="368"/>
    </location>
</feature>
<evidence type="ECO:0000256" key="6">
    <source>
        <dbReference type="ARBA" id="ARBA00022737"/>
    </source>
</evidence>
<keyword evidence="5" id="KW-0479">Metal-binding</keyword>
<evidence type="ECO:0000259" key="8">
    <source>
        <dbReference type="Pfam" id="PF00432"/>
    </source>
</evidence>
<dbReference type="GO" id="GO:0004662">
    <property type="term" value="F:CAAX-protein geranylgeranyltransferase activity"/>
    <property type="evidence" value="ECO:0007669"/>
    <property type="project" value="TreeGrafter"/>
</dbReference>
<dbReference type="SUPFAM" id="SSF48239">
    <property type="entry name" value="Terpenoid cyclases/Protein prenyltransferases"/>
    <property type="match status" value="1"/>
</dbReference>
<dbReference type="OrthoDB" id="24893at2759"/>
<dbReference type="PANTHER" id="PTHR11774">
    <property type="entry name" value="GERANYLGERANYL TRANSFERASE TYPE BETA SUBUNIT"/>
    <property type="match status" value="1"/>
</dbReference>
<sequence>MPAIEDGAAEWFFDKDRHVKYWKRCLKTYLPTQYTSNDSNRMYLAYFMISAFELLDILDSSISDEERAGYRDWIYHCQHPNGGFRMWPGTDFGDRANDENAKWDPAHVPATYFALTTLLTLGDDLSRVKRSEALQWLCTMQRSDGSFGETRVDGHIEGGNDPRFGYCAAGCRYILLGQRSQSPDRDDIDLSALTRSIKISQLKAGNHPPVEIDALTRWLADRQTDLVDPDGSLDSEFVSKLSAMPTDESAAYQSAEASLLHPALQMPDPNVAAGMNGRLNKVADTCYCWWVGASLDMLGQGDLVNKPALRRYLLQLTQHPFMGGFCKFPDDKYADIYHSFMGLAALSLASTAEERAEDGIKEWDAEMCISKDVKRWITSSS</sequence>
<comment type="cofactor">
    <cofactor evidence="1">
        <name>Zn(2+)</name>
        <dbReference type="ChEBI" id="CHEBI:29105"/>
    </cofactor>
</comment>
<dbReference type="AlphaFoldDB" id="A0A6H0XZF9"/>
<reference evidence="9 10" key="1">
    <citation type="journal article" date="2016" name="Sci. Rep.">
        <title>Peltaster fructicola genome reveals evolution from an invasive phytopathogen to an ectophytic parasite.</title>
        <authorList>
            <person name="Xu C."/>
            <person name="Chen H."/>
            <person name="Gleason M.L."/>
            <person name="Xu J.R."/>
            <person name="Liu H."/>
            <person name="Zhang R."/>
            <person name="Sun G."/>
        </authorList>
    </citation>
    <scope>NUCLEOTIDE SEQUENCE [LARGE SCALE GENOMIC DNA]</scope>
    <source>
        <strain evidence="9 10">LNHT1506</strain>
    </source>
</reference>
<keyword evidence="3" id="KW-0637">Prenyltransferase</keyword>
<dbReference type="EMBL" id="CP051142">
    <property type="protein sequence ID" value="QIX00055.1"/>
    <property type="molecule type" value="Genomic_DNA"/>
</dbReference>
<evidence type="ECO:0000256" key="1">
    <source>
        <dbReference type="ARBA" id="ARBA00001947"/>
    </source>
</evidence>
<gene>
    <name evidence="9" type="ORF">AMS68_005572</name>
</gene>
<keyword evidence="6" id="KW-0677">Repeat</keyword>
<dbReference type="GO" id="GO:0046872">
    <property type="term" value="F:metal ion binding"/>
    <property type="evidence" value="ECO:0007669"/>
    <property type="project" value="UniProtKB-KW"/>
</dbReference>
<keyword evidence="7" id="KW-0862">Zinc</keyword>
<dbReference type="Gene3D" id="1.50.10.20">
    <property type="match status" value="2"/>
</dbReference>
<dbReference type="InterPro" id="IPR045089">
    <property type="entry name" value="PGGT1B-like"/>
</dbReference>
<organism evidence="9 10">
    <name type="scientific">Peltaster fructicola</name>
    <dbReference type="NCBI Taxonomy" id="286661"/>
    <lineage>
        <taxon>Eukaryota</taxon>
        <taxon>Fungi</taxon>
        <taxon>Dikarya</taxon>
        <taxon>Ascomycota</taxon>
        <taxon>Pezizomycotina</taxon>
        <taxon>Dothideomycetes</taxon>
        <taxon>Dothideomycetes incertae sedis</taxon>
        <taxon>Peltaster</taxon>
    </lineage>
</organism>
<evidence type="ECO:0000256" key="4">
    <source>
        <dbReference type="ARBA" id="ARBA00022679"/>
    </source>
</evidence>
<accession>A0A6H0XZF9</accession>